<evidence type="ECO:0000256" key="4">
    <source>
        <dbReference type="ARBA" id="ARBA00023163"/>
    </source>
</evidence>
<evidence type="ECO:0000259" key="5">
    <source>
        <dbReference type="PROSITE" id="PS50931"/>
    </source>
</evidence>
<evidence type="ECO:0000313" key="6">
    <source>
        <dbReference type="EMBL" id="MFC6284632.1"/>
    </source>
</evidence>
<comment type="caution">
    <text evidence="6">The sequence shown here is derived from an EMBL/GenBank/DDBJ whole genome shotgun (WGS) entry which is preliminary data.</text>
</comment>
<reference evidence="7" key="1">
    <citation type="journal article" date="2019" name="Int. J. Syst. Evol. Microbiol.">
        <title>The Global Catalogue of Microorganisms (GCM) 10K type strain sequencing project: providing services to taxonomists for standard genome sequencing and annotation.</title>
        <authorList>
            <consortium name="The Broad Institute Genomics Platform"/>
            <consortium name="The Broad Institute Genome Sequencing Center for Infectious Disease"/>
            <person name="Wu L."/>
            <person name="Ma J."/>
        </authorList>
    </citation>
    <scope>NUCLEOTIDE SEQUENCE [LARGE SCALE GENOMIC DNA]</scope>
    <source>
        <strain evidence="7">CCUG 39402</strain>
    </source>
</reference>
<dbReference type="SUPFAM" id="SSF46785">
    <property type="entry name" value="Winged helix' DNA-binding domain"/>
    <property type="match status" value="1"/>
</dbReference>
<dbReference type="Proteomes" id="UP001596270">
    <property type="component" value="Unassembled WGS sequence"/>
</dbReference>
<evidence type="ECO:0000313" key="7">
    <source>
        <dbReference type="Proteomes" id="UP001596270"/>
    </source>
</evidence>
<keyword evidence="3" id="KW-0238">DNA-binding</keyword>
<comment type="similarity">
    <text evidence="1">Belongs to the LysR transcriptional regulatory family.</text>
</comment>
<dbReference type="PANTHER" id="PTHR30346">
    <property type="entry name" value="TRANSCRIPTIONAL DUAL REGULATOR HCAR-RELATED"/>
    <property type="match status" value="1"/>
</dbReference>
<dbReference type="SUPFAM" id="SSF53850">
    <property type="entry name" value="Periplasmic binding protein-like II"/>
    <property type="match status" value="1"/>
</dbReference>
<organism evidence="6 7">
    <name type="scientific">Polaromonas aquatica</name>
    <dbReference type="NCBI Taxonomy" id="332657"/>
    <lineage>
        <taxon>Bacteria</taxon>
        <taxon>Pseudomonadati</taxon>
        <taxon>Pseudomonadota</taxon>
        <taxon>Betaproteobacteria</taxon>
        <taxon>Burkholderiales</taxon>
        <taxon>Comamonadaceae</taxon>
        <taxon>Polaromonas</taxon>
    </lineage>
</organism>
<keyword evidence="7" id="KW-1185">Reference proteome</keyword>
<dbReference type="PROSITE" id="PS50931">
    <property type="entry name" value="HTH_LYSR"/>
    <property type="match status" value="1"/>
</dbReference>
<feature type="domain" description="HTH lysR-type" evidence="5">
    <location>
        <begin position="1"/>
        <end position="60"/>
    </location>
</feature>
<name>A0ABW1U6G0_9BURK</name>
<keyword evidence="4" id="KW-0804">Transcription</keyword>
<dbReference type="CDD" id="cd08414">
    <property type="entry name" value="PBP2_LTTR_aromatics_like"/>
    <property type="match status" value="1"/>
</dbReference>
<evidence type="ECO:0000256" key="2">
    <source>
        <dbReference type="ARBA" id="ARBA00023015"/>
    </source>
</evidence>
<dbReference type="RefSeq" id="WP_371435128.1">
    <property type="nucleotide sequence ID" value="NZ_JBHSRS010000084.1"/>
</dbReference>
<dbReference type="Gene3D" id="3.40.190.10">
    <property type="entry name" value="Periplasmic binding protein-like II"/>
    <property type="match status" value="2"/>
</dbReference>
<dbReference type="EMBL" id="JBHSRS010000084">
    <property type="protein sequence ID" value="MFC6284632.1"/>
    <property type="molecule type" value="Genomic_DNA"/>
</dbReference>
<keyword evidence="2" id="KW-0805">Transcription regulation</keyword>
<dbReference type="InterPro" id="IPR000847">
    <property type="entry name" value="LysR_HTH_N"/>
</dbReference>
<dbReference type="Pfam" id="PF03466">
    <property type="entry name" value="LysR_substrate"/>
    <property type="match status" value="1"/>
</dbReference>
<evidence type="ECO:0000256" key="1">
    <source>
        <dbReference type="ARBA" id="ARBA00009437"/>
    </source>
</evidence>
<evidence type="ECO:0000256" key="3">
    <source>
        <dbReference type="ARBA" id="ARBA00023125"/>
    </source>
</evidence>
<dbReference type="InterPro" id="IPR036388">
    <property type="entry name" value="WH-like_DNA-bd_sf"/>
</dbReference>
<proteinExistence type="inferred from homology"/>
<gene>
    <name evidence="6" type="ORF">ACFQND_25685</name>
</gene>
<protein>
    <submittedName>
        <fullName evidence="6">LysR family transcriptional regulator</fullName>
    </submittedName>
</protein>
<dbReference type="InterPro" id="IPR036390">
    <property type="entry name" value="WH_DNA-bd_sf"/>
</dbReference>
<dbReference type="InterPro" id="IPR005119">
    <property type="entry name" value="LysR_subst-bd"/>
</dbReference>
<dbReference type="Gene3D" id="1.10.10.10">
    <property type="entry name" value="Winged helix-like DNA-binding domain superfamily/Winged helix DNA-binding domain"/>
    <property type="match status" value="1"/>
</dbReference>
<accession>A0ABW1U6G0</accession>
<dbReference type="Pfam" id="PF00126">
    <property type="entry name" value="HTH_1"/>
    <property type="match status" value="1"/>
</dbReference>
<dbReference type="PRINTS" id="PR00039">
    <property type="entry name" value="HTHLYSR"/>
</dbReference>
<dbReference type="PANTHER" id="PTHR30346:SF28">
    <property type="entry name" value="HTH-TYPE TRANSCRIPTIONAL REGULATOR CYNR"/>
    <property type="match status" value="1"/>
</dbReference>
<sequence length="303" mass="33490">MYLDGRRLHYFLTVADLGSLGRAADVLHIAQPALSRQIRLLEEDVGVPLMERNARGMTLTAAGRAYYPSARRLLDEATAASARAQLAARGEVGHLRLGFSEIYAWHPDVLRALQTYRHASPRVTFMVEAMLSGAVTERVLDGHLDLGLAYTGVLDAGSPLQSLPWLADDYFLAVNEASSLAKRPPRRLAELNGEDFILFRRDQSPRLHDVMIHHFHQQGFSPRIVQEGTTHYTVLGLVAAGLGCSVMPASAQQRLPPGVRLLRVPDLNVRMPIDLVWRRDNHTPVIQRFADLLRGAGGNATSN</sequence>